<organism evidence="3 4">
    <name type="scientific">Collimonas arenae</name>
    <dbReference type="NCBI Taxonomy" id="279058"/>
    <lineage>
        <taxon>Bacteria</taxon>
        <taxon>Pseudomonadati</taxon>
        <taxon>Pseudomonadota</taxon>
        <taxon>Betaproteobacteria</taxon>
        <taxon>Burkholderiales</taxon>
        <taxon>Oxalobacteraceae</taxon>
        <taxon>Collimonas</taxon>
    </lineage>
</organism>
<dbReference type="Pfam" id="PF00850">
    <property type="entry name" value="Hist_deacetyl"/>
    <property type="match status" value="1"/>
</dbReference>
<dbReference type="PRINTS" id="PR01270">
    <property type="entry name" value="HDASUPER"/>
</dbReference>
<dbReference type="InterPro" id="IPR000286">
    <property type="entry name" value="HDACs"/>
</dbReference>
<proteinExistence type="inferred from homology"/>
<dbReference type="AlphaFoldDB" id="A0A127PUS7"/>
<gene>
    <name evidence="3" type="ORF">CAter282_3797</name>
</gene>
<dbReference type="Gene3D" id="3.40.800.20">
    <property type="entry name" value="Histone deacetylase domain"/>
    <property type="match status" value="1"/>
</dbReference>
<name>A0A127PUS7_9BURK</name>
<dbReference type="PANTHER" id="PTHR10625">
    <property type="entry name" value="HISTONE DEACETYLASE HDAC1-RELATED"/>
    <property type="match status" value="1"/>
</dbReference>
<evidence type="ECO:0000259" key="2">
    <source>
        <dbReference type="Pfam" id="PF00850"/>
    </source>
</evidence>
<dbReference type="Proteomes" id="UP000071778">
    <property type="component" value="Chromosome"/>
</dbReference>
<comment type="similarity">
    <text evidence="1">Belongs to the histone deacetylase family.</text>
</comment>
<keyword evidence="4" id="KW-1185">Reference proteome</keyword>
<accession>A0A127PUS7</accession>
<evidence type="ECO:0000256" key="1">
    <source>
        <dbReference type="ARBA" id="ARBA00005947"/>
    </source>
</evidence>
<evidence type="ECO:0000313" key="3">
    <source>
        <dbReference type="EMBL" id="AMP11475.1"/>
    </source>
</evidence>
<dbReference type="RefSeq" id="WP_061534459.1">
    <property type="nucleotide sequence ID" value="NZ_CP013233.1"/>
</dbReference>
<feature type="domain" description="Histone deacetylase" evidence="2">
    <location>
        <begin position="20"/>
        <end position="308"/>
    </location>
</feature>
<dbReference type="InterPro" id="IPR037138">
    <property type="entry name" value="His_deacetylse_dom_sf"/>
</dbReference>
<dbReference type="PATRIC" id="fig|279058.17.peg.4114"/>
<dbReference type="InterPro" id="IPR023801">
    <property type="entry name" value="His_deacetylse_dom"/>
</dbReference>
<protein>
    <submittedName>
        <fullName evidence="3">Histone deacetylase domain protein</fullName>
    </submittedName>
</protein>
<dbReference type="EMBL" id="CP013235">
    <property type="protein sequence ID" value="AMP11475.1"/>
    <property type="molecule type" value="Genomic_DNA"/>
</dbReference>
<dbReference type="InterPro" id="IPR023696">
    <property type="entry name" value="Ureohydrolase_dom_sf"/>
</dbReference>
<dbReference type="SUPFAM" id="SSF52768">
    <property type="entry name" value="Arginase/deacetylase"/>
    <property type="match status" value="1"/>
</dbReference>
<reference evidence="3 4" key="1">
    <citation type="submission" date="2015-11" db="EMBL/GenBank/DDBJ databases">
        <title>Exploring the genomic traits of fungus-feeding bacterial genus Collimonas.</title>
        <authorList>
            <person name="Song C."/>
            <person name="Schmidt R."/>
            <person name="de Jager V."/>
            <person name="Krzyzanowska D."/>
            <person name="Jongedijk E."/>
            <person name="Cankar K."/>
            <person name="Beekwilder J."/>
            <person name="van Veen A."/>
            <person name="de Boer W."/>
            <person name="van Veen J.A."/>
            <person name="Garbeva P."/>
        </authorList>
    </citation>
    <scope>NUCLEOTIDE SEQUENCE [LARGE SCALE GENOMIC DNA]</scope>
    <source>
        <strain evidence="3 4">Ter282</strain>
    </source>
</reference>
<evidence type="ECO:0000313" key="4">
    <source>
        <dbReference type="Proteomes" id="UP000071778"/>
    </source>
</evidence>
<dbReference type="GO" id="GO:0004407">
    <property type="term" value="F:histone deacetylase activity"/>
    <property type="evidence" value="ECO:0007669"/>
    <property type="project" value="TreeGrafter"/>
</dbReference>
<dbReference type="PANTHER" id="PTHR10625:SF10">
    <property type="entry name" value="HISTONE DEACETYLASE HDAC1"/>
    <property type="match status" value="1"/>
</dbReference>
<dbReference type="CDD" id="cd11599">
    <property type="entry name" value="HDAC_classII_2"/>
    <property type="match status" value="1"/>
</dbReference>
<dbReference type="OrthoDB" id="9808367at2"/>
<sequence>MTTAFYTHPDCKLHEMGSWHPESPARLQAIEDQLIASRIDQLLDYRSVPLAQESDLARVHSAAMIGLVREHSLALTGKPGCYPLDADTLINGYSWQAALRAAGAALAATDAVIKGEIDNAFCSVRPPGHHATSTTSMGFCLFNNVAIAARHALDMHGLERVAIVDFDVHHGNGTEEIFAQDPRVLMVSFFQHPFYPFSGAEPAGGNAVNVPVPAYSDGSVVRQLATEKWLPALDAHRPQMVFVSAGFDAHREDDMAQMGLVEADYAWLTRQVMRVAAQHAEGRIVSCLEGGYDLSALGRSVVAHLKVLADLE</sequence>
<dbReference type="GO" id="GO:0040029">
    <property type="term" value="P:epigenetic regulation of gene expression"/>
    <property type="evidence" value="ECO:0007669"/>
    <property type="project" value="TreeGrafter"/>
</dbReference>